<feature type="transmembrane region" description="Helical" evidence="1">
    <location>
        <begin position="100"/>
        <end position="125"/>
    </location>
</feature>
<dbReference type="AlphaFoldDB" id="A0A1G7XXU5"/>
<keyword evidence="5" id="KW-1185">Reference proteome</keyword>
<dbReference type="EMBL" id="FNDE01000005">
    <property type="protein sequence ID" value="SDG88846.1"/>
    <property type="molecule type" value="Genomic_DNA"/>
</dbReference>
<keyword evidence="1" id="KW-1133">Transmembrane helix</keyword>
<reference evidence="2 5" key="2">
    <citation type="submission" date="2021-08" db="EMBL/GenBank/DDBJ databases">
        <title>Complete genome sequence of the strain Aneurinibacillus thermoaerophilus CCM 8960.</title>
        <authorList>
            <person name="Musilova J."/>
            <person name="Kourilova X."/>
            <person name="Pernicova I."/>
            <person name="Bezdicek M."/>
            <person name="Lengerova M."/>
            <person name="Obruca S."/>
            <person name="Sedlar K."/>
        </authorList>
    </citation>
    <scope>NUCLEOTIDE SEQUENCE [LARGE SCALE GENOMIC DNA]</scope>
    <source>
        <strain evidence="2 5">CCM 8960</strain>
    </source>
</reference>
<feature type="transmembrane region" description="Helical" evidence="1">
    <location>
        <begin position="166"/>
        <end position="196"/>
    </location>
</feature>
<protein>
    <submittedName>
        <fullName evidence="2">ABC transporter permease</fullName>
    </submittedName>
    <submittedName>
        <fullName evidence="3">Cu-processing system permease protein</fullName>
    </submittedName>
</protein>
<dbReference type="Proteomes" id="UP000826616">
    <property type="component" value="Chromosome"/>
</dbReference>
<evidence type="ECO:0000313" key="4">
    <source>
        <dbReference type="Proteomes" id="UP000198956"/>
    </source>
</evidence>
<dbReference type="RefSeq" id="WP_057898759.1">
    <property type="nucleotide sequence ID" value="NZ_CP080764.1"/>
</dbReference>
<evidence type="ECO:0000313" key="3">
    <source>
        <dbReference type="EMBL" id="SDG88846.1"/>
    </source>
</evidence>
<dbReference type="OrthoDB" id="2680264at2"/>
<dbReference type="GeneID" id="97141671"/>
<keyword evidence="1" id="KW-0812">Transmembrane</keyword>
<evidence type="ECO:0000313" key="5">
    <source>
        <dbReference type="Proteomes" id="UP000826616"/>
    </source>
</evidence>
<feature type="transmembrane region" description="Helical" evidence="1">
    <location>
        <begin position="57"/>
        <end position="75"/>
    </location>
</feature>
<feature type="transmembrane region" description="Helical" evidence="1">
    <location>
        <begin position="131"/>
        <end position="154"/>
    </location>
</feature>
<feature type="transmembrane region" description="Helical" evidence="1">
    <location>
        <begin position="243"/>
        <end position="265"/>
    </location>
</feature>
<dbReference type="Pfam" id="PF12679">
    <property type="entry name" value="ABC2_membrane_2"/>
    <property type="match status" value="1"/>
</dbReference>
<dbReference type="GO" id="GO:0140359">
    <property type="term" value="F:ABC-type transporter activity"/>
    <property type="evidence" value="ECO:0007669"/>
    <property type="project" value="InterPro"/>
</dbReference>
<reference evidence="3 4" key="1">
    <citation type="submission" date="2016-10" db="EMBL/GenBank/DDBJ databases">
        <authorList>
            <person name="de Groot N.N."/>
        </authorList>
    </citation>
    <scope>NUCLEOTIDE SEQUENCE [LARGE SCALE GENOMIC DNA]</scope>
    <source>
        <strain evidence="3 4">L 420-91</strain>
    </source>
</reference>
<evidence type="ECO:0000313" key="2">
    <source>
        <dbReference type="EMBL" id="QYY41259.1"/>
    </source>
</evidence>
<keyword evidence="1" id="KW-0472">Membrane</keyword>
<sequence>MHTNAIALREIKMGFRNPWAYSFMALFSFFSFTLLLINTQNFIEGYSSTTGTMLNLILYLLPLMTLLLGSFSLTGEKEEGSWQLLSTYPMSTASFINGKYIGLTIVLLVIISFGYGLIGIIGALIGKSFAFPVYILFFVFSMLLIFLFLALALIVGTLAKNRWQALTFCVGIWFFTIIGWPMILISFLGLLPYLWIKPALVCLTLMNPAELVRLFVIVKLGGGSVLGPEYYQWVEWINHPSGILVFLWACVMWVGFSIYLAVVLWERGRLRD</sequence>
<accession>A0A1G7XXU5</accession>
<gene>
    <name evidence="2" type="ORF">K3F53_09855</name>
    <name evidence="3" type="ORF">SAMN04489735_10053</name>
</gene>
<dbReference type="GO" id="GO:0005886">
    <property type="term" value="C:plasma membrane"/>
    <property type="evidence" value="ECO:0007669"/>
    <property type="project" value="UniProtKB-SubCell"/>
</dbReference>
<feature type="transmembrane region" description="Helical" evidence="1">
    <location>
        <begin position="19"/>
        <end position="37"/>
    </location>
</feature>
<dbReference type="PANTHER" id="PTHR43471:SF1">
    <property type="entry name" value="ABC TRANSPORTER PERMEASE PROTEIN NOSY-RELATED"/>
    <property type="match status" value="1"/>
</dbReference>
<name>A0A1G7XXU5_ANETH</name>
<evidence type="ECO:0000256" key="1">
    <source>
        <dbReference type="SAM" id="Phobius"/>
    </source>
</evidence>
<dbReference type="PANTHER" id="PTHR43471">
    <property type="entry name" value="ABC TRANSPORTER PERMEASE"/>
    <property type="match status" value="1"/>
</dbReference>
<proteinExistence type="predicted"/>
<organism evidence="3 4">
    <name type="scientific">Aneurinibacillus thermoaerophilus</name>
    <dbReference type="NCBI Taxonomy" id="143495"/>
    <lineage>
        <taxon>Bacteria</taxon>
        <taxon>Bacillati</taxon>
        <taxon>Bacillota</taxon>
        <taxon>Bacilli</taxon>
        <taxon>Bacillales</taxon>
        <taxon>Paenibacillaceae</taxon>
        <taxon>Aneurinibacillus group</taxon>
        <taxon>Aneurinibacillus</taxon>
    </lineage>
</organism>
<dbReference type="Proteomes" id="UP000198956">
    <property type="component" value="Unassembled WGS sequence"/>
</dbReference>
<dbReference type="EMBL" id="CP080764">
    <property type="protein sequence ID" value="QYY41259.1"/>
    <property type="molecule type" value="Genomic_DNA"/>
</dbReference>